<keyword evidence="1" id="KW-0863">Zinc-finger</keyword>
<keyword evidence="1" id="KW-0862">Zinc</keyword>
<dbReference type="Gene3D" id="3.30.70.270">
    <property type="match status" value="1"/>
</dbReference>
<dbReference type="GO" id="GO:0008270">
    <property type="term" value="F:zinc ion binding"/>
    <property type="evidence" value="ECO:0007669"/>
    <property type="project" value="UniProtKB-KW"/>
</dbReference>
<dbReference type="GO" id="GO:0004190">
    <property type="term" value="F:aspartic-type endopeptidase activity"/>
    <property type="evidence" value="ECO:0007669"/>
    <property type="project" value="InterPro"/>
</dbReference>
<dbReference type="SUPFAM" id="SSF56672">
    <property type="entry name" value="DNA/RNA polymerases"/>
    <property type="match status" value="1"/>
</dbReference>
<keyword evidence="4" id="KW-1185">Reference proteome</keyword>
<feature type="domain" description="CCHC-type" evidence="2">
    <location>
        <begin position="388"/>
        <end position="401"/>
    </location>
</feature>
<dbReference type="InterPro" id="IPR043502">
    <property type="entry name" value="DNA/RNA_pol_sf"/>
</dbReference>
<dbReference type="EMBL" id="LNIX01000032">
    <property type="protein sequence ID" value="OXA40733.1"/>
    <property type="molecule type" value="Genomic_DNA"/>
</dbReference>
<name>A0A226D6F8_FOLCA</name>
<dbReference type="PROSITE" id="PS50158">
    <property type="entry name" value="ZF_CCHC"/>
    <property type="match status" value="1"/>
</dbReference>
<dbReference type="GO" id="GO:0071897">
    <property type="term" value="P:DNA biosynthetic process"/>
    <property type="evidence" value="ECO:0007669"/>
    <property type="project" value="UniProtKB-ARBA"/>
</dbReference>
<evidence type="ECO:0000256" key="1">
    <source>
        <dbReference type="PROSITE-ProRule" id="PRU00047"/>
    </source>
</evidence>
<organism evidence="3 4">
    <name type="scientific">Folsomia candida</name>
    <name type="common">Springtail</name>
    <dbReference type="NCBI Taxonomy" id="158441"/>
    <lineage>
        <taxon>Eukaryota</taxon>
        <taxon>Metazoa</taxon>
        <taxon>Ecdysozoa</taxon>
        <taxon>Arthropoda</taxon>
        <taxon>Hexapoda</taxon>
        <taxon>Collembola</taxon>
        <taxon>Entomobryomorpha</taxon>
        <taxon>Isotomoidea</taxon>
        <taxon>Isotomidae</taxon>
        <taxon>Proisotominae</taxon>
        <taxon>Folsomia</taxon>
    </lineage>
</organism>
<reference evidence="3 4" key="1">
    <citation type="submission" date="2015-12" db="EMBL/GenBank/DDBJ databases">
        <title>The genome of Folsomia candida.</title>
        <authorList>
            <person name="Faddeeva A."/>
            <person name="Derks M.F."/>
            <person name="Anvar Y."/>
            <person name="Smit S."/>
            <person name="Van Straalen N."/>
            <person name="Roelofs D."/>
        </authorList>
    </citation>
    <scope>NUCLEOTIDE SEQUENCE [LARGE SCALE GENOMIC DNA]</scope>
    <source>
        <strain evidence="3 4">VU population</strain>
        <tissue evidence="3">Whole body</tissue>
    </source>
</reference>
<dbReference type="PANTHER" id="PTHR47331:SF5">
    <property type="entry name" value="RIBONUCLEASE H"/>
    <property type="match status" value="1"/>
</dbReference>
<sequence length="947" mass="107732">MERLKMMRASVRTAITKTANEVEAEFTKPQLAILDLQVMMQKLERKATEVAEFDQKILECMLGVPCTQEELDVEKTKNDEYQDKISRARFRVDAVIHQTTSSHSPSGSYASVCSEATRQKQRSFKLPKVELKKFNGDLKEWLGFWSQFQKIHEDESLHDTDKFQYLLQAMVQGSEARDLVKSYPQSAENYPLAVEALQQRYGRESLLLQVYIRELLKLVMANVTQKDKLPLDRMYIQIESHLRALKTLNLATADPATWLFPLVESSLPVETLQAWQRSPMSKHDGSADKPPKSCLDLLMEFIKAEVQGQQQIALAQYGFQEYSVKDKRSRRGERGESPITAAALFTGDVKSQTCIFCAKSGHQSHVCYKAKKMTHEEKIGKIKEAHSCFKCLKRGHISKKCQVSVSCPVCNKPHYPVMCEEKKQNEADEMKEVTEGVRTMVSSQPRMLTLESSSSDQKIVLRGTMTVKVTGANNQEKRVRILVDSGSDVSYIKSSLARDLKLKAIGKRVFQTEVFGGSFEISQRTEYAIQLKGINGGETKFNAFSEDKICGICNPIPYGPWVKELMKLNVYLTDVESEPSEIHILIGSDQIGQLLTGRMIKVSPTITATETSIGWYLNGEVPIQKNQSLAARSIAMTTRAHDISVLWELDTMGIKDTALQSSPEDHDRKVKEDFQNNLKRSEDGRYIVKLPWINGAPPLPNNKDVAEKRLISATNKLLAKEEFQQYDNIFRAWELEGIVEVKVNLLDQPDGHFLPHRPVFKPGSLTTPVRPVFDASCKVGNKSCLNQCLEKGPNLLEVILAILLRFRKERVGVISDIRKAFQMIEVDPEDRKFQRFLWWENEEKKIMKIYQHCRVIFGMNCSPFILAAVLEFHLSNVAEEERTTSLELLKSLYVDNCVTSFATEGEYQKFKEESISILARAKMDLRELESNTDPAMERRITSVLGYK</sequence>
<keyword evidence="1" id="KW-0479">Metal-binding</keyword>
<dbReference type="OMA" id="WWENEEK"/>
<dbReference type="AlphaFoldDB" id="A0A226D6F8"/>
<protein>
    <submittedName>
        <fullName evidence="3">Gag polyprotein</fullName>
    </submittedName>
</protein>
<dbReference type="Pfam" id="PF03564">
    <property type="entry name" value="DUF1759"/>
    <property type="match status" value="1"/>
</dbReference>
<dbReference type="STRING" id="158441.A0A226D6F8"/>
<dbReference type="GO" id="GO:0006508">
    <property type="term" value="P:proteolysis"/>
    <property type="evidence" value="ECO:0007669"/>
    <property type="project" value="InterPro"/>
</dbReference>
<evidence type="ECO:0000313" key="3">
    <source>
        <dbReference type="EMBL" id="OXA40733.1"/>
    </source>
</evidence>
<dbReference type="OrthoDB" id="416987at2759"/>
<proteinExistence type="predicted"/>
<dbReference type="InterPro" id="IPR001969">
    <property type="entry name" value="Aspartic_peptidase_AS"/>
</dbReference>
<dbReference type="InterPro" id="IPR021109">
    <property type="entry name" value="Peptidase_aspartic_dom_sf"/>
</dbReference>
<dbReference type="Pfam" id="PF00078">
    <property type="entry name" value="RVT_1"/>
    <property type="match status" value="1"/>
</dbReference>
<dbReference type="Proteomes" id="UP000198287">
    <property type="component" value="Unassembled WGS sequence"/>
</dbReference>
<dbReference type="InterPro" id="IPR043128">
    <property type="entry name" value="Rev_trsase/Diguanyl_cyclase"/>
</dbReference>
<dbReference type="InterPro" id="IPR000477">
    <property type="entry name" value="RT_dom"/>
</dbReference>
<evidence type="ECO:0000259" key="2">
    <source>
        <dbReference type="PROSITE" id="PS50158"/>
    </source>
</evidence>
<dbReference type="InterPro" id="IPR005312">
    <property type="entry name" value="DUF1759"/>
</dbReference>
<dbReference type="Gene3D" id="2.40.70.10">
    <property type="entry name" value="Acid Proteases"/>
    <property type="match status" value="1"/>
</dbReference>
<dbReference type="PANTHER" id="PTHR47331">
    <property type="entry name" value="PHD-TYPE DOMAIN-CONTAINING PROTEIN"/>
    <property type="match status" value="1"/>
</dbReference>
<evidence type="ECO:0000313" key="4">
    <source>
        <dbReference type="Proteomes" id="UP000198287"/>
    </source>
</evidence>
<gene>
    <name evidence="3" type="ORF">Fcan01_24495</name>
</gene>
<dbReference type="GO" id="GO:0003676">
    <property type="term" value="F:nucleic acid binding"/>
    <property type="evidence" value="ECO:0007669"/>
    <property type="project" value="InterPro"/>
</dbReference>
<dbReference type="InterPro" id="IPR001878">
    <property type="entry name" value="Znf_CCHC"/>
</dbReference>
<dbReference type="PROSITE" id="PS00141">
    <property type="entry name" value="ASP_PROTEASE"/>
    <property type="match status" value="1"/>
</dbReference>
<dbReference type="SMART" id="SM00343">
    <property type="entry name" value="ZnF_C2HC"/>
    <property type="match status" value="2"/>
</dbReference>
<dbReference type="Gene3D" id="3.10.10.10">
    <property type="entry name" value="HIV Type 1 Reverse Transcriptase, subunit A, domain 1"/>
    <property type="match status" value="1"/>
</dbReference>
<accession>A0A226D6F8</accession>
<comment type="caution">
    <text evidence="3">The sequence shown here is derived from an EMBL/GenBank/DDBJ whole genome shotgun (WGS) entry which is preliminary data.</text>
</comment>